<dbReference type="SUPFAM" id="SSF46689">
    <property type="entry name" value="Homeodomain-like"/>
    <property type="match status" value="1"/>
</dbReference>
<dbReference type="OrthoDB" id="2143914at2759"/>
<feature type="domain" description="HTH myb-type" evidence="3">
    <location>
        <begin position="228"/>
        <end position="255"/>
    </location>
</feature>
<organism evidence="4 5">
    <name type="scientific">Ascodesmis nigricans</name>
    <dbReference type="NCBI Taxonomy" id="341454"/>
    <lineage>
        <taxon>Eukaryota</taxon>
        <taxon>Fungi</taxon>
        <taxon>Dikarya</taxon>
        <taxon>Ascomycota</taxon>
        <taxon>Pezizomycotina</taxon>
        <taxon>Pezizomycetes</taxon>
        <taxon>Pezizales</taxon>
        <taxon>Ascodesmidaceae</taxon>
        <taxon>Ascodesmis</taxon>
    </lineage>
</organism>
<dbReference type="SMART" id="SM00717">
    <property type="entry name" value="SANT"/>
    <property type="match status" value="1"/>
</dbReference>
<evidence type="ECO:0000313" key="4">
    <source>
        <dbReference type="EMBL" id="TGZ78759.1"/>
    </source>
</evidence>
<dbReference type="CDD" id="cd00167">
    <property type="entry name" value="SANT"/>
    <property type="match status" value="1"/>
</dbReference>
<dbReference type="PROSITE" id="PS51294">
    <property type="entry name" value="HTH_MYB"/>
    <property type="match status" value="1"/>
</dbReference>
<dbReference type="Pfam" id="PF13921">
    <property type="entry name" value="Myb_DNA-bind_6"/>
    <property type="match status" value="1"/>
</dbReference>
<feature type="region of interest" description="Disordered" evidence="1">
    <location>
        <begin position="330"/>
        <end position="352"/>
    </location>
</feature>
<evidence type="ECO:0000313" key="5">
    <source>
        <dbReference type="Proteomes" id="UP000298138"/>
    </source>
</evidence>
<evidence type="ECO:0000256" key="1">
    <source>
        <dbReference type="SAM" id="MobiDB-lite"/>
    </source>
</evidence>
<dbReference type="PROSITE" id="PS50090">
    <property type="entry name" value="MYB_LIKE"/>
    <property type="match status" value="1"/>
</dbReference>
<dbReference type="Proteomes" id="UP000298138">
    <property type="component" value="Unassembled WGS sequence"/>
</dbReference>
<proteinExistence type="predicted"/>
<protein>
    <submittedName>
        <fullName evidence="4">Uncharacterized protein</fullName>
    </submittedName>
</protein>
<dbReference type="InterPro" id="IPR017930">
    <property type="entry name" value="Myb_dom"/>
</dbReference>
<feature type="region of interest" description="Disordered" evidence="1">
    <location>
        <begin position="296"/>
        <end position="315"/>
    </location>
</feature>
<accession>A0A4S2MRP6</accession>
<feature type="compositionally biased region" description="Low complexity" evidence="1">
    <location>
        <begin position="22"/>
        <end position="33"/>
    </location>
</feature>
<gene>
    <name evidence="4" type="ORF">EX30DRAFT_373604</name>
</gene>
<sequence length="447" mass="49997">MSYTTSPLAPFPLSSSRGTRQLPSLPSSLCTTLPPLPATGHFTPRHQPETMFPSFTPTDSYFQVPAGTLSPARSPTSESSLPSPSSEPRKRTSIPSLLSSPEFTNSSGGETSAAASPNYHWSNSNVNSSTRSRSGSVETSPVQLPSLNHAEFQTPRNVFEEEKPFATNNASRKKLKTVSRSASNENSNRDGYDCLGRKKPKTPRTPMSWDPKDDILLKQLKEEQRLGWKEIATHFRGRTSHACQFRWRRLASGQLKYYQGHRRPPTITTTAASFAAQMTSAAAPIHHNTPPVSPTAIPTHTTHAQSHTHHHNLPQTHNLHNLQKSLPTHRHTNQLPLTPLHHQPSPMAHHNLTHTHSANAHNHNMFPMFYHPTPLPSPTSWRPLFPDWRQEEDELLLDRRLSFNEVNVLLTGRSEQEIWERMAKLRGSDAGNTAPLMPMLTPISVRQ</sequence>
<dbReference type="EMBL" id="ML220138">
    <property type="protein sequence ID" value="TGZ78759.1"/>
    <property type="molecule type" value="Genomic_DNA"/>
</dbReference>
<dbReference type="AlphaFoldDB" id="A0A4S2MRP6"/>
<reference evidence="4 5" key="1">
    <citation type="submission" date="2019-04" db="EMBL/GenBank/DDBJ databases">
        <title>Comparative genomics and transcriptomics to analyze fruiting body development in filamentous ascomycetes.</title>
        <authorList>
            <consortium name="DOE Joint Genome Institute"/>
            <person name="Lutkenhaus R."/>
            <person name="Traeger S."/>
            <person name="Breuer J."/>
            <person name="Kuo A."/>
            <person name="Lipzen A."/>
            <person name="Pangilinan J."/>
            <person name="Dilworth D."/>
            <person name="Sandor L."/>
            <person name="Poggeler S."/>
            <person name="Barry K."/>
            <person name="Grigoriev I.V."/>
            <person name="Nowrousian M."/>
        </authorList>
    </citation>
    <scope>NUCLEOTIDE SEQUENCE [LARGE SCALE GENOMIC DNA]</scope>
    <source>
        <strain evidence="4 5">CBS 389.68</strain>
    </source>
</reference>
<evidence type="ECO:0000259" key="2">
    <source>
        <dbReference type="PROSITE" id="PS50090"/>
    </source>
</evidence>
<feature type="compositionally biased region" description="Low complexity" evidence="1">
    <location>
        <begin position="74"/>
        <end position="86"/>
    </location>
</feature>
<keyword evidence="5" id="KW-1185">Reference proteome</keyword>
<dbReference type="InterPro" id="IPR001005">
    <property type="entry name" value="SANT/Myb"/>
</dbReference>
<feature type="compositionally biased region" description="Polar residues" evidence="1">
    <location>
        <begin position="1"/>
        <end position="21"/>
    </location>
</feature>
<feature type="compositionally biased region" description="Polar residues" evidence="1">
    <location>
        <begin position="93"/>
        <end position="121"/>
    </location>
</feature>
<name>A0A4S2MRP6_9PEZI</name>
<feature type="compositionally biased region" description="Basic and acidic residues" evidence="1">
    <location>
        <begin position="187"/>
        <end position="196"/>
    </location>
</feature>
<feature type="region of interest" description="Disordered" evidence="1">
    <location>
        <begin position="1"/>
        <end position="211"/>
    </location>
</feature>
<dbReference type="STRING" id="341454.A0A4S2MRP6"/>
<evidence type="ECO:0000259" key="3">
    <source>
        <dbReference type="PROSITE" id="PS51294"/>
    </source>
</evidence>
<dbReference type="InParanoid" id="A0A4S2MRP6"/>
<dbReference type="InterPro" id="IPR009057">
    <property type="entry name" value="Homeodomain-like_sf"/>
</dbReference>
<feature type="compositionally biased region" description="Low complexity" evidence="1">
    <location>
        <begin position="122"/>
        <end position="140"/>
    </location>
</feature>
<dbReference type="Gene3D" id="1.10.10.60">
    <property type="entry name" value="Homeodomain-like"/>
    <property type="match status" value="1"/>
</dbReference>
<feature type="domain" description="Myb-like" evidence="2">
    <location>
        <begin position="201"/>
        <end position="251"/>
    </location>
</feature>